<feature type="chain" id="PRO_5040376204" evidence="1">
    <location>
        <begin position="20"/>
        <end position="140"/>
    </location>
</feature>
<dbReference type="AlphaFoldDB" id="A0A9N7Y7P8"/>
<keyword evidence="3" id="KW-1185">Reference proteome</keyword>
<sequence length="140" mass="14887">MHLLFLMLCLPPSMPSATGCDCVASPPGPSSWDVGRYCGGKGLGEVRRGGGTATQQYCYNVRAALALLIPVRSFPSGELDRDGGEKEELPGMQGSARSYCDAVVGSVHKLQAYARDGIHKLFFEGSIFQECVRGLAVAFA</sequence>
<name>A0A9N7Y7P8_PLEPL</name>
<proteinExistence type="predicted"/>
<gene>
    <name evidence="2" type="ORF">PLEPLA_LOCUS3460</name>
</gene>
<evidence type="ECO:0000256" key="1">
    <source>
        <dbReference type="SAM" id="SignalP"/>
    </source>
</evidence>
<dbReference type="Proteomes" id="UP001153269">
    <property type="component" value="Unassembled WGS sequence"/>
</dbReference>
<dbReference type="EMBL" id="CADEAL010000172">
    <property type="protein sequence ID" value="CAB1415742.1"/>
    <property type="molecule type" value="Genomic_DNA"/>
</dbReference>
<reference evidence="2" key="1">
    <citation type="submission" date="2020-03" db="EMBL/GenBank/DDBJ databases">
        <authorList>
            <person name="Weist P."/>
        </authorList>
    </citation>
    <scope>NUCLEOTIDE SEQUENCE</scope>
</reference>
<protein>
    <submittedName>
        <fullName evidence="2">Uncharacterized protein</fullName>
    </submittedName>
</protein>
<keyword evidence="1" id="KW-0732">Signal</keyword>
<evidence type="ECO:0000313" key="2">
    <source>
        <dbReference type="EMBL" id="CAB1415742.1"/>
    </source>
</evidence>
<comment type="caution">
    <text evidence="2">The sequence shown here is derived from an EMBL/GenBank/DDBJ whole genome shotgun (WGS) entry which is preliminary data.</text>
</comment>
<accession>A0A9N7Y7P8</accession>
<evidence type="ECO:0000313" key="3">
    <source>
        <dbReference type="Proteomes" id="UP001153269"/>
    </source>
</evidence>
<organism evidence="2 3">
    <name type="scientific">Pleuronectes platessa</name>
    <name type="common">European plaice</name>
    <dbReference type="NCBI Taxonomy" id="8262"/>
    <lineage>
        <taxon>Eukaryota</taxon>
        <taxon>Metazoa</taxon>
        <taxon>Chordata</taxon>
        <taxon>Craniata</taxon>
        <taxon>Vertebrata</taxon>
        <taxon>Euteleostomi</taxon>
        <taxon>Actinopterygii</taxon>
        <taxon>Neopterygii</taxon>
        <taxon>Teleostei</taxon>
        <taxon>Neoteleostei</taxon>
        <taxon>Acanthomorphata</taxon>
        <taxon>Carangaria</taxon>
        <taxon>Pleuronectiformes</taxon>
        <taxon>Pleuronectoidei</taxon>
        <taxon>Pleuronectidae</taxon>
        <taxon>Pleuronectes</taxon>
    </lineage>
</organism>
<feature type="signal peptide" evidence="1">
    <location>
        <begin position="1"/>
        <end position="19"/>
    </location>
</feature>